<sequence length="522" mass="57426">MILTTGQYQRLVELLWALYDFAAVRLDLTDELYPDGAFEPDPEVQASLMKYVWDEDRSTIDDFARENPADLPAADVQELRRWGQGLYGTFSVVRDGLGQSVLLGEGMGFVVTGINAEPWEVVSAEPAFVRTALIPFGDKITYAGVLVEPRIAVSDDMGELLRSELARRRATGGLVSDARTFVRAVRELRYGTWGHAEALGARAASQAPAGAGAPLSAVLPRPSEPVLAGVRGMPAGQHRGALAGLVGRARERACRLHRLGLHAPGSPLGPHAAAPERTVAVQPVEFAEELLRLRGVARLAEVSRECVAYFVRNGIEGPRPHEASQVSNELLARWRSFPDGVNYEVVDAPDGCYLVEYTLAKDNWYELTGAWHPDDSDRDDGYPGSELAAGLRSLLEGRRHLPPRPVPDDLFDHLTDFFGWSLDQPPMRALTRYLDAHVPDGEDDYAYANDVLGFVQECLHVGMGVDEIVWELFDRGACPDERSFDALEWLVCQVVDGMPSWACNGWSPREARELAGREGGRE</sequence>
<reference evidence="1 2" key="1">
    <citation type="submission" date="2024-01" db="EMBL/GenBank/DDBJ databases">
        <title>Description of Olsenella sp. nov., isolated from pig feces.</title>
        <authorList>
            <person name="Chang Y.-H."/>
        </authorList>
    </citation>
    <scope>NUCLEOTIDE SEQUENCE [LARGE SCALE GENOMIC DNA]</scope>
    <source>
        <strain evidence="1 2">YH-ols2223</strain>
    </source>
</reference>
<dbReference type="RefSeq" id="WP_330958766.1">
    <property type="nucleotide sequence ID" value="NZ_JAZGJQ010000011.1"/>
</dbReference>
<protein>
    <recommendedName>
        <fullName evidence="3">SUKH-4 immunity protein of toxin-antitoxin system</fullName>
    </recommendedName>
</protein>
<evidence type="ECO:0008006" key="3">
    <source>
        <dbReference type="Google" id="ProtNLM"/>
    </source>
</evidence>
<evidence type="ECO:0000313" key="2">
    <source>
        <dbReference type="Proteomes" id="UP001332931"/>
    </source>
</evidence>
<accession>A0ABU7RBM3</accession>
<name>A0ABU7RBM3_9ACTN</name>
<dbReference type="EMBL" id="JAZGJQ010000011">
    <property type="protein sequence ID" value="MEE6148001.1"/>
    <property type="molecule type" value="Genomic_DNA"/>
</dbReference>
<proteinExistence type="predicted"/>
<keyword evidence="2" id="KW-1185">Reference proteome</keyword>
<dbReference type="Proteomes" id="UP001332931">
    <property type="component" value="Unassembled WGS sequence"/>
</dbReference>
<gene>
    <name evidence="1" type="ORF">VXJ25_08415</name>
</gene>
<organism evidence="1 2">
    <name type="scientific">Olsenella absiana</name>
    <dbReference type="NCBI Taxonomy" id="3115222"/>
    <lineage>
        <taxon>Bacteria</taxon>
        <taxon>Bacillati</taxon>
        <taxon>Actinomycetota</taxon>
        <taxon>Coriobacteriia</taxon>
        <taxon>Coriobacteriales</taxon>
        <taxon>Atopobiaceae</taxon>
        <taxon>Olsenella</taxon>
    </lineage>
</organism>
<comment type="caution">
    <text evidence="1">The sequence shown here is derived from an EMBL/GenBank/DDBJ whole genome shotgun (WGS) entry which is preliminary data.</text>
</comment>
<evidence type="ECO:0000313" key="1">
    <source>
        <dbReference type="EMBL" id="MEE6148001.1"/>
    </source>
</evidence>